<feature type="region of interest" description="Disordered" evidence="1">
    <location>
        <begin position="416"/>
        <end position="435"/>
    </location>
</feature>
<evidence type="ECO:0000313" key="2">
    <source>
        <dbReference type="EMBL" id="VAX26170.1"/>
    </source>
</evidence>
<protein>
    <submittedName>
        <fullName evidence="2">Uncharacterized protein</fullName>
    </submittedName>
</protein>
<dbReference type="InterPro" id="IPR024079">
    <property type="entry name" value="MetalloPept_cat_dom_sf"/>
</dbReference>
<dbReference type="EMBL" id="UOGE01000117">
    <property type="protein sequence ID" value="VAX26170.1"/>
    <property type="molecule type" value="Genomic_DNA"/>
</dbReference>
<name>A0A3B1CU51_9ZZZZ</name>
<organism evidence="2">
    <name type="scientific">hydrothermal vent metagenome</name>
    <dbReference type="NCBI Taxonomy" id="652676"/>
    <lineage>
        <taxon>unclassified sequences</taxon>
        <taxon>metagenomes</taxon>
        <taxon>ecological metagenomes</taxon>
    </lineage>
</organism>
<reference evidence="2" key="1">
    <citation type="submission" date="2018-06" db="EMBL/GenBank/DDBJ databases">
        <authorList>
            <person name="Zhirakovskaya E."/>
        </authorList>
    </citation>
    <scope>NUCLEOTIDE SEQUENCE</scope>
</reference>
<sequence>MKLNRKHTPELLLPMALALALIVSGCDSGESTEGSLGVNSASCENFSGDSTGGKEPHSASCVGTVSVSGGSSEWVNISGMSSRVSSSLTQGGGRVNEIVFDSNLPFTIDGMRSGDTIYFEIDREADTIQWSEGLPFEFWRYYVGAFAGSGYSLSAMIPMLSSVQGSFPSGDYQFKINNSSGENATMNVFQVQKIDSDFGSGVLDINLFIYTSGETNPVIPDEASAGAIKNYMNNVFSKVGVSIGNMSVTFRNDPDAIAQMNSEEEMNAFLISASRATGGRRDTGINCFLFPQLPSNILGVDGAIPGPGFLHGVGSAGLIAQIAPYGYSSGGLSAHDTDQRILAKILAHEIGHYLGLFHTSERTGGIHDPLGDTPECTEEDDSDGDGRVVTNECMGKGASNLMFWAGDLSLSESGNFQEGLSSDQGRVANTHPSVL</sequence>
<dbReference type="Gene3D" id="3.40.390.10">
    <property type="entry name" value="Collagenase (Catalytic Domain)"/>
    <property type="match status" value="1"/>
</dbReference>
<dbReference type="PROSITE" id="PS51257">
    <property type="entry name" value="PROKAR_LIPOPROTEIN"/>
    <property type="match status" value="1"/>
</dbReference>
<gene>
    <name evidence="2" type="ORF">MNBD_NITROSPINAE02-1692</name>
</gene>
<dbReference type="SUPFAM" id="SSF55486">
    <property type="entry name" value="Metalloproteases ('zincins'), catalytic domain"/>
    <property type="match status" value="1"/>
</dbReference>
<dbReference type="AlphaFoldDB" id="A0A3B1CU51"/>
<dbReference type="GO" id="GO:0008237">
    <property type="term" value="F:metallopeptidase activity"/>
    <property type="evidence" value="ECO:0007669"/>
    <property type="project" value="InterPro"/>
</dbReference>
<evidence type="ECO:0000256" key="1">
    <source>
        <dbReference type="SAM" id="MobiDB-lite"/>
    </source>
</evidence>
<accession>A0A3B1CU51</accession>
<proteinExistence type="predicted"/>